<dbReference type="Gene3D" id="1.10.10.10">
    <property type="entry name" value="Winged helix-like DNA-binding domain superfamily/Winged helix DNA-binding domain"/>
    <property type="match status" value="1"/>
</dbReference>
<evidence type="ECO:0000313" key="6">
    <source>
        <dbReference type="Proteomes" id="UP000001024"/>
    </source>
</evidence>
<evidence type="ECO:0000256" key="1">
    <source>
        <dbReference type="ARBA" id="ARBA00023015"/>
    </source>
</evidence>
<reference evidence="5 6" key="1">
    <citation type="journal article" date="2000" name="Nature">
        <title>The genome sequence of the thermoacidophilic scavenger Thermoplasma acidophilum.</title>
        <authorList>
            <person name="Ruepp A."/>
            <person name="Graml W."/>
            <person name="Santos-Martinez M.L."/>
            <person name="Koretke K.K."/>
            <person name="Volker C."/>
            <person name="Mewes H.W."/>
            <person name="Frishman D."/>
            <person name="Stocker S."/>
            <person name="Lupas A.N."/>
            <person name="Baumeister W."/>
        </authorList>
    </citation>
    <scope>NUCLEOTIDE SEQUENCE [LARGE SCALE GENOMIC DNA]</scope>
    <source>
        <strain evidence="6">ATCC 25905 / DSM 1728 / JCM 9062 / NBRC 15155 / AMRC-C165</strain>
    </source>
</reference>
<proteinExistence type="predicted"/>
<evidence type="ECO:0000313" key="5">
    <source>
        <dbReference type="EMBL" id="CAC11465.1"/>
    </source>
</evidence>
<organism evidence="5 6">
    <name type="scientific">Thermoplasma acidophilum (strain ATCC 25905 / DSM 1728 / JCM 9062 / NBRC 15155 / AMRC-C165)</name>
    <dbReference type="NCBI Taxonomy" id="273075"/>
    <lineage>
        <taxon>Archaea</taxon>
        <taxon>Methanobacteriati</taxon>
        <taxon>Thermoplasmatota</taxon>
        <taxon>Thermoplasmata</taxon>
        <taxon>Thermoplasmatales</taxon>
        <taxon>Thermoplasmataceae</taxon>
        <taxon>Thermoplasma</taxon>
    </lineage>
</organism>
<sequence>MKGDRTLSCMIKTDRGEICIDPAEPILHIIGKKYAIFIVSVLGNDNTRKNFNDLMRAVPGISSTMLSARLHEMNECGLIERHEGDIVTYELTERGREIRKRMLPLIEYLADAD</sequence>
<dbReference type="Proteomes" id="UP000001024">
    <property type="component" value="Chromosome"/>
</dbReference>
<dbReference type="SUPFAM" id="SSF46785">
    <property type="entry name" value="Winged helix' DNA-binding domain"/>
    <property type="match status" value="1"/>
</dbReference>
<keyword evidence="2" id="KW-0238">DNA-binding</keyword>
<dbReference type="InParanoid" id="Q9HLA9"/>
<dbReference type="STRING" id="273075.gene:9571538"/>
<keyword evidence="1" id="KW-0805">Transcription regulation</keyword>
<keyword evidence="6" id="KW-1185">Reference proteome</keyword>
<dbReference type="EMBL" id="AL445063">
    <property type="protein sequence ID" value="CAC11465.1"/>
    <property type="molecule type" value="Genomic_DNA"/>
</dbReference>
<dbReference type="HOGENOM" id="CLU_111585_5_2_2"/>
<feature type="domain" description="HTH hxlR-type" evidence="4">
    <location>
        <begin position="19"/>
        <end position="113"/>
    </location>
</feature>
<evidence type="ECO:0000256" key="3">
    <source>
        <dbReference type="ARBA" id="ARBA00023163"/>
    </source>
</evidence>
<dbReference type="eggNOG" id="arCOG01057">
    <property type="taxonomic scope" value="Archaea"/>
</dbReference>
<dbReference type="AlphaFoldDB" id="Q9HLA9"/>
<evidence type="ECO:0000256" key="2">
    <source>
        <dbReference type="ARBA" id="ARBA00023125"/>
    </source>
</evidence>
<accession>Q9HLA9</accession>
<gene>
    <name evidence="5" type="ordered locus">Ta0320</name>
</gene>
<keyword evidence="3" id="KW-0804">Transcription</keyword>
<dbReference type="PANTHER" id="PTHR33204:SF18">
    <property type="entry name" value="TRANSCRIPTIONAL REGULATORY PROTEIN"/>
    <property type="match status" value="1"/>
</dbReference>
<dbReference type="PaxDb" id="273075-Ta0320m"/>
<dbReference type="EnsemblBacteria" id="CAC11465">
    <property type="protein sequence ID" value="CAC11465"/>
    <property type="gene ID" value="CAC11465"/>
</dbReference>
<dbReference type="Pfam" id="PF01638">
    <property type="entry name" value="HxlR"/>
    <property type="match status" value="1"/>
</dbReference>
<protein>
    <recommendedName>
        <fullName evidence="4">HTH hxlR-type domain-containing protein</fullName>
    </recommendedName>
</protein>
<dbReference type="PROSITE" id="PS51118">
    <property type="entry name" value="HTH_HXLR"/>
    <property type="match status" value="1"/>
</dbReference>
<name>Q9HLA9_THEAC</name>
<dbReference type="PANTHER" id="PTHR33204">
    <property type="entry name" value="TRANSCRIPTIONAL REGULATOR, MARR FAMILY"/>
    <property type="match status" value="1"/>
</dbReference>
<dbReference type="GO" id="GO:0003677">
    <property type="term" value="F:DNA binding"/>
    <property type="evidence" value="ECO:0007669"/>
    <property type="project" value="UniProtKB-KW"/>
</dbReference>
<dbReference type="KEGG" id="tac:Ta0320"/>
<evidence type="ECO:0000259" key="4">
    <source>
        <dbReference type="PROSITE" id="PS51118"/>
    </source>
</evidence>
<dbReference type="InterPro" id="IPR036390">
    <property type="entry name" value="WH_DNA-bd_sf"/>
</dbReference>
<dbReference type="InterPro" id="IPR002577">
    <property type="entry name" value="HTH_HxlR"/>
</dbReference>
<dbReference type="InterPro" id="IPR036388">
    <property type="entry name" value="WH-like_DNA-bd_sf"/>
</dbReference>